<evidence type="ECO:0000313" key="3">
    <source>
        <dbReference type="Proteomes" id="UP001191082"/>
    </source>
</evidence>
<dbReference type="RefSeq" id="WP_138862923.1">
    <property type="nucleotide sequence ID" value="NZ_VCPC01000001.1"/>
</dbReference>
<proteinExistence type="predicted"/>
<evidence type="ECO:0000259" key="1">
    <source>
        <dbReference type="Pfam" id="PF06568"/>
    </source>
</evidence>
<accession>A0ABY2XEW7</accession>
<name>A0ABY2XEW7_9RHOB</name>
<reference evidence="2 3" key="1">
    <citation type="submission" date="2019-05" db="EMBL/GenBank/DDBJ databases">
        <title>Marivita sp. nov. isolated from sea sediment.</title>
        <authorList>
            <person name="Kim W."/>
        </authorList>
    </citation>
    <scope>NUCLEOTIDE SEQUENCE [LARGE SCALE GENOMIC DNA]</scope>
    <source>
        <strain evidence="2 3">CAU 1492</strain>
    </source>
</reference>
<dbReference type="Proteomes" id="UP001191082">
    <property type="component" value="Unassembled WGS sequence"/>
</dbReference>
<feature type="domain" description="YjiS-like" evidence="1">
    <location>
        <begin position="26"/>
        <end position="59"/>
    </location>
</feature>
<keyword evidence="3" id="KW-1185">Reference proteome</keyword>
<comment type="caution">
    <text evidence="2">The sequence shown here is derived from an EMBL/GenBank/DDBJ whole genome shotgun (WGS) entry which is preliminary data.</text>
</comment>
<dbReference type="InterPro" id="IPR009506">
    <property type="entry name" value="YjiS-like"/>
</dbReference>
<evidence type="ECO:0000313" key="2">
    <source>
        <dbReference type="EMBL" id="TMV15580.1"/>
    </source>
</evidence>
<protein>
    <submittedName>
        <fullName evidence="2">DUF1127 domain-containing protein</fullName>
    </submittedName>
</protein>
<gene>
    <name evidence="2" type="ORF">FGK64_06400</name>
</gene>
<organism evidence="2 3">
    <name type="scientific">Arenibacterium halophilum</name>
    <dbReference type="NCBI Taxonomy" id="2583821"/>
    <lineage>
        <taxon>Bacteria</taxon>
        <taxon>Pseudomonadati</taxon>
        <taxon>Pseudomonadota</taxon>
        <taxon>Alphaproteobacteria</taxon>
        <taxon>Rhodobacterales</taxon>
        <taxon>Paracoccaceae</taxon>
        <taxon>Arenibacterium</taxon>
    </lineage>
</organism>
<dbReference type="EMBL" id="VCPC01000001">
    <property type="protein sequence ID" value="TMV15580.1"/>
    <property type="molecule type" value="Genomic_DNA"/>
</dbReference>
<sequence length="69" mass="7563">MAHVINTSPVTFADRIAAAKAGIKLAMARRAAYRRTYNELAGLSDRDLADLGLHRSAIRRLSLEAAQRV</sequence>
<dbReference type="Pfam" id="PF06568">
    <property type="entry name" value="YjiS-like"/>
    <property type="match status" value="1"/>
</dbReference>